<dbReference type="GO" id="GO:0005737">
    <property type="term" value="C:cytoplasm"/>
    <property type="evidence" value="ECO:0007669"/>
    <property type="project" value="TreeGrafter"/>
</dbReference>
<dbReference type="PANTHER" id="PTHR48100">
    <property type="entry name" value="BROAD-SPECIFICITY PHOSPHATASE YOR283W-RELATED"/>
    <property type="match status" value="1"/>
</dbReference>
<evidence type="ECO:0000256" key="2">
    <source>
        <dbReference type="ARBA" id="ARBA00023235"/>
    </source>
</evidence>
<keyword evidence="2" id="KW-0413">Isomerase</keyword>
<keyword evidence="1" id="KW-0324">Glycolysis</keyword>
<accession>A0A6J7TLP0</accession>
<dbReference type="Pfam" id="PF00300">
    <property type="entry name" value="His_Phos_1"/>
    <property type="match status" value="1"/>
</dbReference>
<sequence length="191" mass="21060">MLILLRHGQTAANAKALLQGRMNLPLDPEGEQQASRSGEFLRAAYPDALIICSPLTRAHQTASAISESVTIDERFIELDYGDWDGVALTDVDQTLWAQWRKDSTFRPPNGETLIELDNRVRPAFEDISERAQKGNVIVVSHVSPIKSGVTWALGTGPETTWRMQLDRASICRIAIGPRGPALVGFNETSHL</sequence>
<dbReference type="SUPFAM" id="SSF53254">
    <property type="entry name" value="Phosphoglycerate mutase-like"/>
    <property type="match status" value="1"/>
</dbReference>
<evidence type="ECO:0000313" key="3">
    <source>
        <dbReference type="EMBL" id="CAB5054445.1"/>
    </source>
</evidence>
<proteinExistence type="predicted"/>
<protein>
    <submittedName>
        <fullName evidence="3">Unannotated protein</fullName>
    </submittedName>
</protein>
<dbReference type="InterPro" id="IPR001345">
    <property type="entry name" value="PG/BPGM_mutase_AS"/>
</dbReference>
<dbReference type="EMBL" id="CAFBQH010000085">
    <property type="protein sequence ID" value="CAB5054445.1"/>
    <property type="molecule type" value="Genomic_DNA"/>
</dbReference>
<evidence type="ECO:0000256" key="1">
    <source>
        <dbReference type="ARBA" id="ARBA00023152"/>
    </source>
</evidence>
<organism evidence="3">
    <name type="scientific">freshwater metagenome</name>
    <dbReference type="NCBI Taxonomy" id="449393"/>
    <lineage>
        <taxon>unclassified sequences</taxon>
        <taxon>metagenomes</taxon>
        <taxon>ecological metagenomes</taxon>
    </lineage>
</organism>
<dbReference type="SMART" id="SM00855">
    <property type="entry name" value="PGAM"/>
    <property type="match status" value="1"/>
</dbReference>
<gene>
    <name evidence="3" type="ORF">UFOPK4293_01267</name>
</gene>
<dbReference type="PROSITE" id="PS00175">
    <property type="entry name" value="PG_MUTASE"/>
    <property type="match status" value="1"/>
</dbReference>
<dbReference type="InterPro" id="IPR050275">
    <property type="entry name" value="PGM_Phosphatase"/>
</dbReference>
<name>A0A6J7TLP0_9ZZZZ</name>
<dbReference type="AlphaFoldDB" id="A0A6J7TLP0"/>
<dbReference type="CDD" id="cd07067">
    <property type="entry name" value="HP_PGM_like"/>
    <property type="match status" value="1"/>
</dbReference>
<dbReference type="PANTHER" id="PTHR48100:SF1">
    <property type="entry name" value="HISTIDINE PHOSPHATASE FAMILY PROTEIN-RELATED"/>
    <property type="match status" value="1"/>
</dbReference>
<dbReference type="InterPro" id="IPR013078">
    <property type="entry name" value="His_Pase_superF_clade-1"/>
</dbReference>
<dbReference type="InterPro" id="IPR029033">
    <property type="entry name" value="His_PPase_superfam"/>
</dbReference>
<dbReference type="Gene3D" id="3.40.50.1240">
    <property type="entry name" value="Phosphoglycerate mutase-like"/>
    <property type="match status" value="1"/>
</dbReference>
<reference evidence="3" key="1">
    <citation type="submission" date="2020-05" db="EMBL/GenBank/DDBJ databases">
        <authorList>
            <person name="Chiriac C."/>
            <person name="Salcher M."/>
            <person name="Ghai R."/>
            <person name="Kavagutti S V."/>
        </authorList>
    </citation>
    <scope>NUCLEOTIDE SEQUENCE</scope>
</reference>
<dbReference type="GO" id="GO:0016791">
    <property type="term" value="F:phosphatase activity"/>
    <property type="evidence" value="ECO:0007669"/>
    <property type="project" value="TreeGrafter"/>
</dbReference>